<gene>
    <name evidence="2" type="ORF">SCUD_LOCUS7163</name>
</gene>
<dbReference type="EMBL" id="UZAK01032265">
    <property type="protein sequence ID" value="VDP25167.1"/>
    <property type="molecule type" value="Genomic_DNA"/>
</dbReference>
<accession>A0A183JWR8</accession>
<proteinExistence type="predicted"/>
<dbReference type="WBParaSite" id="SCUD_0000716301-mRNA-1">
    <property type="protein sequence ID" value="SCUD_0000716301-mRNA-1"/>
    <property type="gene ID" value="SCUD_0000716301"/>
</dbReference>
<dbReference type="Pfam" id="PF05348">
    <property type="entry name" value="UMP1"/>
    <property type="match status" value="1"/>
</dbReference>
<feature type="compositionally biased region" description="Polar residues" evidence="1">
    <location>
        <begin position="153"/>
        <end position="179"/>
    </location>
</feature>
<sequence>MWATPRDEKTSKMSEGNKMLHPEFAVRPLMYTGLGDVIGSTVWSSEQASSLAAIPGSKVADSTNFPHPVAESLAKFGKAAEKANRMRVLASAQGLHAPLRLSMEQRIMQRIQPRLPGLYSYHPLASQLNGSLDEIDVSDFINPAIHDPPSGPEMSNSETCPVASSNPTVPETCTDSEVSSSQEDPIVLPENMSHASNNSQEPGVVFYFMVRCGLLDWYINRVCLKYIDPYLRS</sequence>
<dbReference type="AlphaFoldDB" id="A0A183JWR8"/>
<evidence type="ECO:0000313" key="4">
    <source>
        <dbReference type="WBParaSite" id="SCUD_0000716301-mRNA-1"/>
    </source>
</evidence>
<evidence type="ECO:0000313" key="2">
    <source>
        <dbReference type="EMBL" id="VDP25167.1"/>
    </source>
</evidence>
<dbReference type="STRING" id="6186.A0A183JWR8"/>
<feature type="region of interest" description="Disordered" evidence="1">
    <location>
        <begin position="150"/>
        <end position="179"/>
    </location>
</feature>
<name>A0A183JWR8_9TREM</name>
<reference evidence="4" key="1">
    <citation type="submission" date="2016-06" db="UniProtKB">
        <authorList>
            <consortium name="WormBaseParasite"/>
        </authorList>
    </citation>
    <scope>IDENTIFICATION</scope>
</reference>
<evidence type="ECO:0000256" key="1">
    <source>
        <dbReference type="SAM" id="MobiDB-lite"/>
    </source>
</evidence>
<organism evidence="4">
    <name type="scientific">Schistosoma curassoni</name>
    <dbReference type="NCBI Taxonomy" id="6186"/>
    <lineage>
        <taxon>Eukaryota</taxon>
        <taxon>Metazoa</taxon>
        <taxon>Spiralia</taxon>
        <taxon>Lophotrochozoa</taxon>
        <taxon>Platyhelminthes</taxon>
        <taxon>Trematoda</taxon>
        <taxon>Digenea</taxon>
        <taxon>Strigeidida</taxon>
        <taxon>Schistosomatoidea</taxon>
        <taxon>Schistosomatidae</taxon>
        <taxon>Schistosoma</taxon>
    </lineage>
</organism>
<reference evidence="2 3" key="2">
    <citation type="submission" date="2018-11" db="EMBL/GenBank/DDBJ databases">
        <authorList>
            <consortium name="Pathogen Informatics"/>
        </authorList>
    </citation>
    <scope>NUCLEOTIDE SEQUENCE [LARGE SCALE GENOMIC DNA]</scope>
    <source>
        <strain evidence="2">Dakar</strain>
        <strain evidence="3">Dakar, Senegal</strain>
    </source>
</reference>
<protein>
    <submittedName>
        <fullName evidence="4">DDHD domain-containing protein</fullName>
    </submittedName>
</protein>
<dbReference type="Proteomes" id="UP000279833">
    <property type="component" value="Unassembled WGS sequence"/>
</dbReference>
<evidence type="ECO:0000313" key="3">
    <source>
        <dbReference type="Proteomes" id="UP000279833"/>
    </source>
</evidence>
<keyword evidence="3" id="KW-1185">Reference proteome</keyword>